<dbReference type="SUPFAM" id="SSF89155">
    <property type="entry name" value="TorD-like"/>
    <property type="match status" value="1"/>
</dbReference>
<dbReference type="KEGG" id="dhd:Dhaf_1215"/>
<evidence type="ECO:0000313" key="1">
    <source>
        <dbReference type="EMBL" id="ACL19272.1"/>
    </source>
</evidence>
<dbReference type="Proteomes" id="UP000007726">
    <property type="component" value="Chromosome"/>
</dbReference>
<sequence>MDRSELARAQSRKDVYFFLYTCLSRDPSFQFILSLLGEHFDRCFVGIKEVCPSCIEFEKALQTWKVNTKVRKRVREDYTNLSHRKEGFKELCGLLKQMEELVNKEIIIRQADRREQVDGILLAQIKLLEEHSSKYNSQRIHDITCKSFTEFYRSLFYTVSEFLAIDFKELKKMLDYCIA</sequence>
<dbReference type="AlphaFoldDB" id="B8G157"/>
<dbReference type="RefSeq" id="WP_015943286.1">
    <property type="nucleotide sequence ID" value="NC_011830.1"/>
</dbReference>
<gene>
    <name evidence="1" type="ordered locus">Dhaf_1215</name>
</gene>
<dbReference type="EMBL" id="CP001336">
    <property type="protein sequence ID" value="ACL19272.1"/>
    <property type="molecule type" value="Genomic_DNA"/>
</dbReference>
<accession>B8G157</accession>
<organism evidence="1 2">
    <name type="scientific">Desulfitobacterium hafniense (strain DSM 10664 / DCB-2)</name>
    <dbReference type="NCBI Taxonomy" id="272564"/>
    <lineage>
        <taxon>Bacteria</taxon>
        <taxon>Bacillati</taxon>
        <taxon>Bacillota</taxon>
        <taxon>Clostridia</taxon>
        <taxon>Eubacteriales</taxon>
        <taxon>Desulfitobacteriaceae</taxon>
        <taxon>Desulfitobacterium</taxon>
    </lineage>
</organism>
<evidence type="ECO:0000313" key="2">
    <source>
        <dbReference type="Proteomes" id="UP000007726"/>
    </source>
</evidence>
<name>B8G157_DESHD</name>
<dbReference type="HOGENOM" id="CLU_1501183_0_0_9"/>
<dbReference type="InterPro" id="IPR036411">
    <property type="entry name" value="TorD-like_sf"/>
</dbReference>
<reference evidence="1 2" key="1">
    <citation type="journal article" date="2012" name="BMC Microbiol.">
        <title>Genome sequence of Desulfitobacterium hafniense DCB-2, a Gram-positive anaerobe capable of dehalogenation and metal reduction.</title>
        <authorList>
            <person name="Kim S.H."/>
            <person name="Harzman C."/>
            <person name="Davis J.K."/>
            <person name="Hutcheson R."/>
            <person name="Broderick J.B."/>
            <person name="Marsh T.L."/>
            <person name="Tiedje J.M."/>
        </authorList>
    </citation>
    <scope>NUCLEOTIDE SEQUENCE [LARGE SCALE GENOMIC DNA]</scope>
    <source>
        <strain evidence="2">DSM 10664 / DCB-2</strain>
    </source>
</reference>
<protein>
    <submittedName>
        <fullName evidence="1">Uncharacterized protein</fullName>
    </submittedName>
</protein>
<proteinExistence type="predicted"/>